<evidence type="ECO:0000313" key="2">
    <source>
        <dbReference type="Proteomes" id="UP001172721"/>
    </source>
</evidence>
<dbReference type="EMBL" id="JAUHTR010000006">
    <property type="protein sequence ID" value="MDN4525354.1"/>
    <property type="molecule type" value="Genomic_DNA"/>
</dbReference>
<evidence type="ECO:0000313" key="1">
    <source>
        <dbReference type="EMBL" id="MDN4525354.1"/>
    </source>
</evidence>
<accession>A0ABT8HX66</accession>
<protein>
    <submittedName>
        <fullName evidence="1">Uncharacterized protein</fullName>
    </submittedName>
</protein>
<reference evidence="1" key="1">
    <citation type="submission" date="2023-07" db="EMBL/GenBank/DDBJ databases">
        <title>Fictibacillus sp. isolated from freshwater pond.</title>
        <authorList>
            <person name="Kirdat K."/>
            <person name="Bhat A."/>
            <person name="Mourya A."/>
            <person name="Yadav A."/>
        </authorList>
    </citation>
    <scope>NUCLEOTIDE SEQUENCE</scope>
    <source>
        <strain evidence="1">NE201</strain>
    </source>
</reference>
<comment type="caution">
    <text evidence="1">The sequence shown here is derived from an EMBL/GenBank/DDBJ whole genome shotgun (WGS) entry which is preliminary data.</text>
</comment>
<proteinExistence type="predicted"/>
<sequence length="58" mass="7014">MKSNVPYKVGLPRWIWEDLHTQEERIAAIKKYMKTSYPHYIVKGVKGREAICYRRDEM</sequence>
<dbReference type="Proteomes" id="UP001172721">
    <property type="component" value="Unassembled WGS sequence"/>
</dbReference>
<organism evidence="1 2">
    <name type="scientific">Fictibacillus fluitans</name>
    <dbReference type="NCBI Taxonomy" id="3058422"/>
    <lineage>
        <taxon>Bacteria</taxon>
        <taxon>Bacillati</taxon>
        <taxon>Bacillota</taxon>
        <taxon>Bacilli</taxon>
        <taxon>Bacillales</taxon>
        <taxon>Fictibacillaceae</taxon>
        <taxon>Fictibacillus</taxon>
    </lineage>
</organism>
<dbReference type="RefSeq" id="WP_301166393.1">
    <property type="nucleotide sequence ID" value="NZ_JAUHTR010000006.1"/>
</dbReference>
<keyword evidence="2" id="KW-1185">Reference proteome</keyword>
<gene>
    <name evidence="1" type="ORF">QYB97_12750</name>
</gene>
<name>A0ABT8HX66_9BACL</name>